<evidence type="ECO:0000256" key="5">
    <source>
        <dbReference type="ARBA" id="ARBA00022781"/>
    </source>
</evidence>
<proteinExistence type="inferred from homology"/>
<evidence type="ECO:0000313" key="10">
    <source>
        <dbReference type="EMBL" id="TMM54187.1"/>
    </source>
</evidence>
<dbReference type="PANTHER" id="PTHR11693:SF22">
    <property type="entry name" value="ATP SYNTHASE SUBUNIT GAMMA, MITOCHONDRIAL"/>
    <property type="match status" value="1"/>
</dbReference>
<dbReference type="CDD" id="cd12151">
    <property type="entry name" value="F1-ATPase_gamma"/>
    <property type="match status" value="1"/>
</dbReference>
<evidence type="ECO:0000256" key="3">
    <source>
        <dbReference type="ARBA" id="ARBA00007681"/>
    </source>
</evidence>
<comment type="function">
    <text evidence="1">Produces ATP from ADP in the presence of a proton gradient across the membrane. The gamma chain is believed to be important in regulating ATPase activity and the flow of protons through the CF(0) complex.</text>
</comment>
<dbReference type="InterPro" id="IPR035968">
    <property type="entry name" value="ATP_synth_F1_ATPase_gsu"/>
</dbReference>
<dbReference type="PRINTS" id="PR00126">
    <property type="entry name" value="ATPASEGAMMA"/>
</dbReference>
<evidence type="ECO:0000256" key="4">
    <source>
        <dbReference type="ARBA" id="ARBA00022448"/>
    </source>
</evidence>
<keyword evidence="9" id="KW-0066">ATP synthesis</keyword>
<dbReference type="OrthoDB" id="9812769at2"/>
<evidence type="ECO:0000256" key="6">
    <source>
        <dbReference type="ARBA" id="ARBA00023065"/>
    </source>
</evidence>
<dbReference type="InterPro" id="IPR000131">
    <property type="entry name" value="ATP_synth_F1_gsu"/>
</dbReference>
<evidence type="ECO:0000256" key="9">
    <source>
        <dbReference type="ARBA" id="ARBA00023310"/>
    </source>
</evidence>
<dbReference type="Gene3D" id="1.10.287.80">
    <property type="entry name" value="ATP synthase, gamma subunit, helix hairpin domain"/>
    <property type="match status" value="1"/>
</dbReference>
<dbReference type="Gene3D" id="3.40.1380.10">
    <property type="match status" value="1"/>
</dbReference>
<evidence type="ECO:0000256" key="2">
    <source>
        <dbReference type="ARBA" id="ARBA00004170"/>
    </source>
</evidence>
<evidence type="ECO:0000256" key="8">
    <source>
        <dbReference type="ARBA" id="ARBA00023196"/>
    </source>
</evidence>
<keyword evidence="4" id="KW-0813">Transport</keyword>
<dbReference type="Pfam" id="PF00231">
    <property type="entry name" value="ATP-synt"/>
    <property type="match status" value="1"/>
</dbReference>
<organism evidence="10 11">
    <name type="scientific">Sulfitobacter sabulilitoris</name>
    <dbReference type="NCBI Taxonomy" id="2562655"/>
    <lineage>
        <taxon>Bacteria</taxon>
        <taxon>Pseudomonadati</taxon>
        <taxon>Pseudomonadota</taxon>
        <taxon>Alphaproteobacteria</taxon>
        <taxon>Rhodobacterales</taxon>
        <taxon>Roseobacteraceae</taxon>
        <taxon>Sulfitobacter</taxon>
    </lineage>
</organism>
<dbReference type="AlphaFoldDB" id="A0A5S3PIP8"/>
<gene>
    <name evidence="10" type="ORF">FDT80_00900</name>
</gene>
<dbReference type="EMBL" id="VANS01000001">
    <property type="protein sequence ID" value="TMM54187.1"/>
    <property type="molecule type" value="Genomic_DNA"/>
</dbReference>
<keyword evidence="5" id="KW-0375">Hydrogen ion transport</keyword>
<evidence type="ECO:0000256" key="1">
    <source>
        <dbReference type="ARBA" id="ARBA00003456"/>
    </source>
</evidence>
<comment type="subcellular location">
    <subcellularLocation>
        <location evidence="2">Membrane</location>
        <topology evidence="2">Peripheral membrane protein</topology>
    </subcellularLocation>
</comment>
<comment type="similarity">
    <text evidence="3">Belongs to the ATPase gamma chain family.</text>
</comment>
<evidence type="ECO:0000313" key="11">
    <source>
        <dbReference type="Proteomes" id="UP000309550"/>
    </source>
</evidence>
<protein>
    <submittedName>
        <fullName evidence="10">F0F1 ATP synthase subunit gamma</fullName>
    </submittedName>
</protein>
<dbReference type="SUPFAM" id="SSF52943">
    <property type="entry name" value="ATP synthase (F1-ATPase), gamma subunit"/>
    <property type="match status" value="1"/>
</dbReference>
<dbReference type="GO" id="GO:0046933">
    <property type="term" value="F:proton-transporting ATP synthase activity, rotational mechanism"/>
    <property type="evidence" value="ECO:0007669"/>
    <property type="project" value="InterPro"/>
</dbReference>
<comment type="caution">
    <text evidence="10">The sequence shown here is derived from an EMBL/GenBank/DDBJ whole genome shotgun (WGS) entry which is preliminary data.</text>
</comment>
<dbReference type="GO" id="GO:0045259">
    <property type="term" value="C:proton-transporting ATP synthase complex"/>
    <property type="evidence" value="ECO:0007669"/>
    <property type="project" value="UniProtKB-KW"/>
</dbReference>
<reference evidence="10 11" key="1">
    <citation type="submission" date="2019-05" db="EMBL/GenBank/DDBJ databases">
        <title>Sulfitobacter sabulilitoris sp. nov., isolated from a marine sand.</title>
        <authorList>
            <person name="Yoon J.-H."/>
        </authorList>
    </citation>
    <scope>NUCLEOTIDE SEQUENCE [LARGE SCALE GENOMIC DNA]</scope>
    <source>
        <strain evidence="10 11">HSMS-29</strain>
    </source>
</reference>
<keyword evidence="6" id="KW-0406">Ion transport</keyword>
<dbReference type="RefSeq" id="WP_138660361.1">
    <property type="nucleotide sequence ID" value="NZ_VANS01000001.1"/>
</dbReference>
<accession>A0A5S3PIP8</accession>
<keyword evidence="11" id="KW-1185">Reference proteome</keyword>
<keyword evidence="8" id="KW-0139">CF(1)</keyword>
<name>A0A5S3PIP8_9RHOB</name>
<dbReference type="Proteomes" id="UP000309550">
    <property type="component" value="Unassembled WGS sequence"/>
</dbReference>
<sequence>METLEGLTDALRTTRDIQSIVRTMKSLSAASIRQYEQAEAALADYEGTIEMGLMAVLHDRRAQGLALPHHAADDGGGAALIVIGSDRGLCGRYNETITRFALDRLGRAGGHHAARGGGLLAVIGARAAARLTSSGHAPDTLLALPGGVGGLTPVVQRVIVAIDRWTRETDISTVRLVHNRRDGPARAVPVERKLLPLAAGTLHEVMHRPWPGRGLPCYRMAPAALVSWLVQQRLFVLIYRALAEALASEHATRLAAMQTAERNIQERRDDLTSAYRRKRQETITRELMDVISGFEAVSTQD</sequence>
<dbReference type="PANTHER" id="PTHR11693">
    <property type="entry name" value="ATP SYNTHASE GAMMA CHAIN"/>
    <property type="match status" value="1"/>
</dbReference>
<keyword evidence="7" id="KW-0472">Membrane</keyword>
<evidence type="ECO:0000256" key="7">
    <source>
        <dbReference type="ARBA" id="ARBA00023136"/>
    </source>
</evidence>